<reference evidence="3 4" key="1">
    <citation type="submission" date="2022-07" db="EMBL/GenBank/DDBJ databases">
        <authorList>
            <person name="Xamxidin M."/>
            <person name="Wu M."/>
        </authorList>
    </citation>
    <scope>NUCLEOTIDE SEQUENCE [LARGE SCALE GENOMIC DNA]</scope>
    <source>
        <strain evidence="3 4">NBRC 111650</strain>
    </source>
</reference>
<keyword evidence="1" id="KW-0812">Transmembrane</keyword>
<feature type="domain" description="NfeD-like C-terminal" evidence="2">
    <location>
        <begin position="83"/>
        <end position="136"/>
    </location>
</feature>
<organism evidence="3 4">
    <name type="scientific">Limnobacter humi</name>
    <dbReference type="NCBI Taxonomy" id="1778671"/>
    <lineage>
        <taxon>Bacteria</taxon>
        <taxon>Pseudomonadati</taxon>
        <taxon>Pseudomonadota</taxon>
        <taxon>Betaproteobacteria</taxon>
        <taxon>Burkholderiales</taxon>
        <taxon>Burkholderiaceae</taxon>
        <taxon>Limnobacter</taxon>
    </lineage>
</organism>
<feature type="transmembrane region" description="Helical" evidence="1">
    <location>
        <begin position="41"/>
        <end position="64"/>
    </location>
</feature>
<name>A0ABT1WGZ6_9BURK</name>
<accession>A0ABT1WGZ6</accession>
<keyword evidence="1" id="KW-0472">Membrane</keyword>
<evidence type="ECO:0000313" key="4">
    <source>
        <dbReference type="Proteomes" id="UP001204142"/>
    </source>
</evidence>
<evidence type="ECO:0000313" key="3">
    <source>
        <dbReference type="EMBL" id="MCQ8896017.1"/>
    </source>
</evidence>
<dbReference type="Pfam" id="PF01957">
    <property type="entry name" value="NfeD"/>
    <property type="match status" value="1"/>
</dbReference>
<proteinExistence type="predicted"/>
<evidence type="ECO:0000256" key="1">
    <source>
        <dbReference type="SAM" id="Phobius"/>
    </source>
</evidence>
<dbReference type="Proteomes" id="UP001204142">
    <property type="component" value="Unassembled WGS sequence"/>
</dbReference>
<feature type="transmembrane region" description="Helical" evidence="1">
    <location>
        <begin position="7"/>
        <end position="35"/>
    </location>
</feature>
<dbReference type="RefSeq" id="WP_256763761.1">
    <property type="nucleotide sequence ID" value="NZ_JANIGO010000002.1"/>
</dbReference>
<dbReference type="EMBL" id="JANIGO010000002">
    <property type="protein sequence ID" value="MCQ8896017.1"/>
    <property type="molecule type" value="Genomic_DNA"/>
</dbReference>
<comment type="caution">
    <text evidence="3">The sequence shown here is derived from an EMBL/GenBank/DDBJ whole genome shotgun (WGS) entry which is preliminary data.</text>
</comment>
<dbReference type="InterPro" id="IPR002810">
    <property type="entry name" value="NfeD-like_C"/>
</dbReference>
<protein>
    <submittedName>
        <fullName evidence="3">NfeD family protein</fullName>
    </submittedName>
</protein>
<evidence type="ECO:0000259" key="2">
    <source>
        <dbReference type="Pfam" id="PF01957"/>
    </source>
</evidence>
<keyword evidence="4" id="KW-1185">Reference proteome</keyword>
<sequence length="140" mass="15037">MGDVSFWLVFGGVLLIAELTTGTFYLLMVALGAFLGALVAYFGYSVPMQVAAAGVFSVAATLGLKNTRKNADRLQVPLDQSLDIGNTVRVDQWQAGHHTQVQYRGAQWSAESVDQTPVTGTHTIVAVQGNLLKIKKSPPF</sequence>
<keyword evidence="1" id="KW-1133">Transmembrane helix</keyword>
<gene>
    <name evidence="3" type="ORF">NQT62_06150</name>
</gene>